<sequence length="620" mass="67179">MDQNNNHHDDGQTPPKLPSFRELLSTLSIPDPIVPGHPHSQLPMLSDPFTGSPIGPQKGLRSRIRGSESASPSPDRENYPASAFRSPQSYVSPPKRPGSDRTASMRSPEDLHIVPSNASTSYALSPASYGPVSPSHHHLANAHLAAAQSQVHTRPLVPVDLPVSPPSLPSPSQSHHSHSGVYRSVLQRAYRACAECRLRKVRCNTPTGSEKCQRCIERDLPCGEADATPPAPGSSSINEWSPGTIQGREKRRRLSEDVELQGPGSFNSQLRGLGLADSSHRDAHIFTSSNVSNLSSGAPQHSIVHTGSSVRHRATSTGGPFTQEIPSELPYTTSSTPPLPHHHSPTSPPVRTTPHHSSSSHHHHSRNRSWTNASTSSSPRRLVSVSRENEFSDAAAGGSTRPRAISFPTAPAHSPLFDYPPTSRHRSSSNSFLPGRTPMIPEQPSRPSSPPDQNQSPTNHMDTSGSTITDKLRIYRAPPASRGPGRRRTSSNPTSNPLPRTTKARSSSGSAIKGSTTSNIPGRYPDTDIYRNRPPGWIPSVLLPPSPQPGQERIESSRSGAEQRQTGVPWRSREMQAQHPRSPPEVIKVESSDEDVEMEAPSSSLNKGKGRSENDPRYDQ</sequence>
<feature type="compositionally biased region" description="Polar residues" evidence="1">
    <location>
        <begin position="233"/>
        <end position="244"/>
    </location>
</feature>
<protein>
    <recommendedName>
        <fullName evidence="2">Zn(2)-C6 fungal-type domain-containing protein</fullName>
    </recommendedName>
</protein>
<dbReference type="GO" id="GO:0000981">
    <property type="term" value="F:DNA-binding transcription factor activity, RNA polymerase II-specific"/>
    <property type="evidence" value="ECO:0007669"/>
    <property type="project" value="InterPro"/>
</dbReference>
<reference evidence="3 4" key="1">
    <citation type="journal article" date="2016" name="Mol. Biol. Evol.">
        <title>Comparative Genomics of Early-Diverging Mushroom-Forming Fungi Provides Insights into the Origins of Lignocellulose Decay Capabilities.</title>
        <authorList>
            <person name="Nagy L.G."/>
            <person name="Riley R."/>
            <person name="Tritt A."/>
            <person name="Adam C."/>
            <person name="Daum C."/>
            <person name="Floudas D."/>
            <person name="Sun H."/>
            <person name="Yadav J.S."/>
            <person name="Pangilinan J."/>
            <person name="Larsson K.H."/>
            <person name="Matsuura K."/>
            <person name="Barry K."/>
            <person name="Labutti K."/>
            <person name="Kuo R."/>
            <person name="Ohm R.A."/>
            <person name="Bhattacharya S.S."/>
            <person name="Shirouzu T."/>
            <person name="Yoshinaga Y."/>
            <person name="Martin F.M."/>
            <person name="Grigoriev I.V."/>
            <person name="Hibbett D.S."/>
        </authorList>
    </citation>
    <scope>NUCLEOTIDE SEQUENCE [LARGE SCALE GENOMIC DNA]</scope>
    <source>
        <strain evidence="3 4">HHB10207 ss-3</strain>
    </source>
</reference>
<feature type="compositionally biased region" description="Polar residues" evidence="1">
    <location>
        <begin position="492"/>
        <end position="520"/>
    </location>
</feature>
<keyword evidence="4" id="KW-1185">Reference proteome</keyword>
<accession>A0A166I2Q1</accession>
<dbReference type="GO" id="GO:0008270">
    <property type="term" value="F:zinc ion binding"/>
    <property type="evidence" value="ECO:0007669"/>
    <property type="project" value="InterPro"/>
</dbReference>
<dbReference type="CDD" id="cd00067">
    <property type="entry name" value="GAL4"/>
    <property type="match status" value="1"/>
</dbReference>
<feature type="compositionally biased region" description="Polar residues" evidence="1">
    <location>
        <begin position="557"/>
        <end position="566"/>
    </location>
</feature>
<feature type="region of interest" description="Disordered" evidence="1">
    <location>
        <begin position="1"/>
        <end position="112"/>
    </location>
</feature>
<dbReference type="Pfam" id="PF00172">
    <property type="entry name" value="Zn_clus"/>
    <property type="match status" value="1"/>
</dbReference>
<feature type="compositionally biased region" description="Low complexity" evidence="1">
    <location>
        <begin position="374"/>
        <end position="386"/>
    </location>
</feature>
<evidence type="ECO:0000313" key="4">
    <source>
        <dbReference type="Proteomes" id="UP000076798"/>
    </source>
</evidence>
<dbReference type="OrthoDB" id="2262349at2759"/>
<dbReference type="Proteomes" id="UP000076798">
    <property type="component" value="Unassembled WGS sequence"/>
</dbReference>
<gene>
    <name evidence="3" type="ORF">SISSUDRAFT_686386</name>
</gene>
<dbReference type="InterPro" id="IPR001138">
    <property type="entry name" value="Zn2Cys6_DnaBD"/>
</dbReference>
<feature type="domain" description="Zn(2)-C6 fungal-type" evidence="2">
    <location>
        <begin position="192"/>
        <end position="222"/>
    </location>
</feature>
<organism evidence="3 4">
    <name type="scientific">Sistotremastrum suecicum HHB10207 ss-3</name>
    <dbReference type="NCBI Taxonomy" id="1314776"/>
    <lineage>
        <taxon>Eukaryota</taxon>
        <taxon>Fungi</taxon>
        <taxon>Dikarya</taxon>
        <taxon>Basidiomycota</taxon>
        <taxon>Agaricomycotina</taxon>
        <taxon>Agaricomycetes</taxon>
        <taxon>Sistotremastrales</taxon>
        <taxon>Sistotremastraceae</taxon>
        <taxon>Sistotremastrum</taxon>
    </lineage>
</organism>
<dbReference type="EMBL" id="KV428008">
    <property type="protein sequence ID" value="KZT43330.1"/>
    <property type="molecule type" value="Genomic_DNA"/>
</dbReference>
<dbReference type="Gene3D" id="4.10.240.10">
    <property type="entry name" value="Zn(2)-C6 fungal-type DNA-binding domain"/>
    <property type="match status" value="1"/>
</dbReference>
<evidence type="ECO:0000259" key="2">
    <source>
        <dbReference type="PROSITE" id="PS50048"/>
    </source>
</evidence>
<feature type="region of interest" description="Disordered" evidence="1">
    <location>
        <begin position="225"/>
        <end position="272"/>
    </location>
</feature>
<feature type="region of interest" description="Disordered" evidence="1">
    <location>
        <begin position="290"/>
        <end position="620"/>
    </location>
</feature>
<proteinExistence type="predicted"/>
<dbReference type="PROSITE" id="PS00463">
    <property type="entry name" value="ZN2_CY6_FUNGAL_1"/>
    <property type="match status" value="1"/>
</dbReference>
<feature type="compositionally biased region" description="Basic and acidic residues" evidence="1">
    <location>
        <begin position="610"/>
        <end position="620"/>
    </location>
</feature>
<name>A0A166I2Q1_9AGAM</name>
<dbReference type="SUPFAM" id="SSF57701">
    <property type="entry name" value="Zn2/Cys6 DNA-binding domain"/>
    <property type="match status" value="1"/>
</dbReference>
<dbReference type="SMART" id="SM00066">
    <property type="entry name" value="GAL4"/>
    <property type="match status" value="1"/>
</dbReference>
<dbReference type="InterPro" id="IPR036864">
    <property type="entry name" value="Zn2-C6_fun-type_DNA-bd_sf"/>
</dbReference>
<feature type="compositionally biased region" description="Basic and acidic residues" evidence="1">
    <location>
        <begin position="1"/>
        <end position="11"/>
    </location>
</feature>
<dbReference type="AlphaFoldDB" id="A0A166I2Q1"/>
<evidence type="ECO:0000313" key="3">
    <source>
        <dbReference type="EMBL" id="KZT43330.1"/>
    </source>
</evidence>
<evidence type="ECO:0000256" key="1">
    <source>
        <dbReference type="SAM" id="MobiDB-lite"/>
    </source>
</evidence>
<feature type="compositionally biased region" description="Basic residues" evidence="1">
    <location>
        <begin position="358"/>
        <end position="367"/>
    </location>
</feature>
<feature type="compositionally biased region" description="Polar residues" evidence="1">
    <location>
        <begin position="290"/>
        <end position="320"/>
    </location>
</feature>
<feature type="compositionally biased region" description="Polar residues" evidence="1">
    <location>
        <begin position="451"/>
        <end position="469"/>
    </location>
</feature>
<dbReference type="PROSITE" id="PS50048">
    <property type="entry name" value="ZN2_CY6_FUNGAL_2"/>
    <property type="match status" value="1"/>
</dbReference>